<feature type="transmembrane region" description="Helical" evidence="7">
    <location>
        <begin position="134"/>
        <end position="152"/>
    </location>
</feature>
<evidence type="ECO:0000256" key="4">
    <source>
        <dbReference type="ARBA" id="ARBA00022692"/>
    </source>
</evidence>
<evidence type="ECO:0000313" key="8">
    <source>
        <dbReference type="EMBL" id="KAF7776458.1"/>
    </source>
</evidence>
<name>A0A8H7F430_AGABI</name>
<evidence type="ECO:0000256" key="6">
    <source>
        <dbReference type="ARBA" id="ARBA00023136"/>
    </source>
</evidence>
<dbReference type="InterPro" id="IPR037185">
    <property type="entry name" value="EmrE-like"/>
</dbReference>
<keyword evidence="6 7" id="KW-0472">Membrane</keyword>
<dbReference type="AlphaFoldDB" id="A0A8H7F430"/>
<keyword evidence="4 7" id="KW-0812">Transmembrane</keyword>
<dbReference type="GO" id="GO:0005462">
    <property type="term" value="F:UDP-N-acetylglucosamine transmembrane transporter activity"/>
    <property type="evidence" value="ECO:0007669"/>
    <property type="project" value="TreeGrafter"/>
</dbReference>
<accession>A0A8H7F430</accession>
<dbReference type="EMBL" id="JABXXO010000006">
    <property type="protein sequence ID" value="KAF7776458.1"/>
    <property type="molecule type" value="Genomic_DNA"/>
</dbReference>
<evidence type="ECO:0008006" key="10">
    <source>
        <dbReference type="Google" id="ProtNLM"/>
    </source>
</evidence>
<dbReference type="GO" id="GO:0000139">
    <property type="term" value="C:Golgi membrane"/>
    <property type="evidence" value="ECO:0007669"/>
    <property type="project" value="TreeGrafter"/>
</dbReference>
<reference evidence="8 9" key="1">
    <citation type="journal article" name="Sci. Rep.">
        <title>Telomere-to-telomere assembled and centromere annotated genomes of the two main subspecies of the button mushroom Agaricus bisporus reveal especially polymorphic chromosome ends.</title>
        <authorList>
            <person name="Sonnenberg A.S.M."/>
            <person name="Sedaghat-Telgerd N."/>
            <person name="Lavrijssen B."/>
            <person name="Ohm R.A."/>
            <person name="Hendrickx P.M."/>
            <person name="Scholtmeijer K."/>
            <person name="Baars J.J.P."/>
            <person name="van Peer A."/>
        </authorList>
    </citation>
    <scope>NUCLEOTIDE SEQUENCE [LARGE SCALE GENOMIC DNA]</scope>
    <source>
        <strain evidence="8 9">H119_p4</strain>
    </source>
</reference>
<organism evidence="8 9">
    <name type="scientific">Agaricus bisporus var. burnettii</name>
    <dbReference type="NCBI Taxonomy" id="192524"/>
    <lineage>
        <taxon>Eukaryota</taxon>
        <taxon>Fungi</taxon>
        <taxon>Dikarya</taxon>
        <taxon>Basidiomycota</taxon>
        <taxon>Agaricomycotina</taxon>
        <taxon>Agaricomycetes</taxon>
        <taxon>Agaricomycetidae</taxon>
        <taxon>Agaricales</taxon>
        <taxon>Agaricineae</taxon>
        <taxon>Agaricaceae</taxon>
        <taxon>Agaricus</taxon>
    </lineage>
</organism>
<dbReference type="Proteomes" id="UP000629468">
    <property type="component" value="Unassembled WGS sequence"/>
</dbReference>
<protein>
    <recommendedName>
        <fullName evidence="10">UAA transporter</fullName>
    </recommendedName>
</protein>
<keyword evidence="2" id="KW-0813">Transport</keyword>
<feature type="transmembrane region" description="Helical" evidence="7">
    <location>
        <begin position="164"/>
        <end position="187"/>
    </location>
</feature>
<keyword evidence="5 7" id="KW-1133">Transmembrane helix</keyword>
<feature type="transmembrane region" description="Helical" evidence="7">
    <location>
        <begin position="37"/>
        <end position="54"/>
    </location>
</feature>
<dbReference type="GO" id="GO:0005789">
    <property type="term" value="C:endoplasmic reticulum membrane"/>
    <property type="evidence" value="ECO:0007669"/>
    <property type="project" value="TreeGrafter"/>
</dbReference>
<comment type="subcellular location">
    <subcellularLocation>
        <location evidence="1">Endomembrane system</location>
        <topology evidence="1">Multi-pass membrane protein</topology>
    </subcellularLocation>
</comment>
<feature type="transmembrane region" description="Helical" evidence="7">
    <location>
        <begin position="74"/>
        <end position="95"/>
    </location>
</feature>
<dbReference type="PANTHER" id="PTHR10778:SF4">
    <property type="entry name" value="NUCLEOTIDE SUGAR TRANSPORTER SLC35B4"/>
    <property type="match status" value="1"/>
</dbReference>
<gene>
    <name evidence="8" type="ORF">Agabi119p4_4851</name>
</gene>
<dbReference type="PANTHER" id="PTHR10778">
    <property type="entry name" value="SOLUTE CARRIER FAMILY 35 MEMBER B"/>
    <property type="match status" value="1"/>
</dbReference>
<dbReference type="GO" id="GO:0005464">
    <property type="term" value="F:UDP-xylose transmembrane transporter activity"/>
    <property type="evidence" value="ECO:0007669"/>
    <property type="project" value="TreeGrafter"/>
</dbReference>
<evidence type="ECO:0000256" key="7">
    <source>
        <dbReference type="SAM" id="Phobius"/>
    </source>
</evidence>
<dbReference type="SUPFAM" id="SSF103481">
    <property type="entry name" value="Multidrug resistance efflux transporter EmrE"/>
    <property type="match status" value="1"/>
</dbReference>
<dbReference type="Pfam" id="PF08449">
    <property type="entry name" value="UAA"/>
    <property type="match status" value="2"/>
</dbReference>
<comment type="caution">
    <text evidence="8">The sequence shown here is derived from an EMBL/GenBank/DDBJ whole genome shotgun (WGS) entry which is preliminary data.</text>
</comment>
<evidence type="ECO:0000256" key="2">
    <source>
        <dbReference type="ARBA" id="ARBA00022448"/>
    </source>
</evidence>
<dbReference type="InterPro" id="IPR013657">
    <property type="entry name" value="SCL35B1-4/HUT1"/>
</dbReference>
<evidence type="ECO:0000256" key="1">
    <source>
        <dbReference type="ARBA" id="ARBA00004127"/>
    </source>
</evidence>
<feature type="transmembrane region" description="Helical" evidence="7">
    <location>
        <begin position="101"/>
        <end position="122"/>
    </location>
</feature>
<feature type="transmembrane region" description="Helical" evidence="7">
    <location>
        <begin position="372"/>
        <end position="389"/>
    </location>
</feature>
<evidence type="ECO:0000256" key="5">
    <source>
        <dbReference type="ARBA" id="ARBA00022989"/>
    </source>
</evidence>
<proteinExistence type="predicted"/>
<evidence type="ECO:0000256" key="3">
    <source>
        <dbReference type="ARBA" id="ARBA00022597"/>
    </source>
</evidence>
<feature type="transmembrane region" description="Helical" evidence="7">
    <location>
        <begin position="335"/>
        <end position="360"/>
    </location>
</feature>
<evidence type="ECO:0000313" key="9">
    <source>
        <dbReference type="Proteomes" id="UP000629468"/>
    </source>
</evidence>
<keyword evidence="3" id="KW-0762">Sugar transport</keyword>
<sequence>MSLDLLCDWSTTLGFVFGGCCSNAVTLEQLTSQYPNAGSLITLFQFLIITLYGLPRHLTWTPTGPRFKPRRIPLTPYFVQVGLFYFLSLLNNIAFGYDIPMSVHIIFRSGGLIVSMCLGWLIRGKRYNSTQVSAVLLVTLGVFLTTLSATPSSSLETKSDDTNMWSYMIGISILSFALILSGLLGLAQDWTYSTYGRPLPSSTTTHDTKTNKQPPQWQESLFYLHFLSLPMFFLLRQDLQTQFHEVSNGPRVFIPTNLALPNSLSSNSLISNSSFISFTPSPYTSSSASSSTGGPHTLSFHIPYAYTPLLLNTLTQVLCASGVHRLTTRVSSLTVTLVLVIRKAVSLVLSVLGAGIIPGVGGGKVRNVDQGMMWTGAAFVLVGTILYSMGTGGKTWGSAAKAVEKGKKE</sequence>